<reference evidence="1 2" key="1">
    <citation type="journal article" date="2013" name="Curr. Biol.">
        <title>The Genome of the Foraminiferan Reticulomyxa filosa.</title>
        <authorList>
            <person name="Glockner G."/>
            <person name="Hulsmann N."/>
            <person name="Schleicher M."/>
            <person name="Noegel A.A."/>
            <person name="Eichinger L."/>
            <person name="Gallinger C."/>
            <person name="Pawlowski J."/>
            <person name="Sierra R."/>
            <person name="Euteneuer U."/>
            <person name="Pillet L."/>
            <person name="Moustafa A."/>
            <person name="Platzer M."/>
            <person name="Groth M."/>
            <person name="Szafranski K."/>
            <person name="Schliwa M."/>
        </authorList>
    </citation>
    <scope>NUCLEOTIDE SEQUENCE [LARGE SCALE GENOMIC DNA]</scope>
</reference>
<dbReference type="OrthoDB" id="265761at2759"/>
<dbReference type="InterPro" id="IPR029069">
    <property type="entry name" value="HotDog_dom_sf"/>
</dbReference>
<keyword evidence="2" id="KW-1185">Reference proteome</keyword>
<dbReference type="Proteomes" id="UP000023152">
    <property type="component" value="Unassembled WGS sequence"/>
</dbReference>
<dbReference type="Gene3D" id="3.10.129.10">
    <property type="entry name" value="Hotdog Thioesterase"/>
    <property type="match status" value="1"/>
</dbReference>
<protein>
    <submittedName>
        <fullName evidence="1">Uncharacterized protein</fullName>
    </submittedName>
</protein>
<dbReference type="PANTHER" id="PTHR12475:SF4">
    <property type="entry name" value="PROTEIN THEM6"/>
    <property type="match status" value="1"/>
</dbReference>
<dbReference type="Pfam" id="PF13279">
    <property type="entry name" value="4HBT_2"/>
    <property type="match status" value="1"/>
</dbReference>
<dbReference type="SUPFAM" id="SSF54637">
    <property type="entry name" value="Thioesterase/thiol ester dehydrase-isomerase"/>
    <property type="match status" value="1"/>
</dbReference>
<proteinExistence type="predicted"/>
<organism evidence="1 2">
    <name type="scientific">Reticulomyxa filosa</name>
    <dbReference type="NCBI Taxonomy" id="46433"/>
    <lineage>
        <taxon>Eukaryota</taxon>
        <taxon>Sar</taxon>
        <taxon>Rhizaria</taxon>
        <taxon>Retaria</taxon>
        <taxon>Foraminifera</taxon>
        <taxon>Monothalamids</taxon>
        <taxon>Reticulomyxidae</taxon>
        <taxon>Reticulomyxa</taxon>
    </lineage>
</organism>
<sequence length="219" mass="25761">MPIRIELPTSPQDAVELLNSIKNFEWTVTAVVGLVLALVKCPIDFWNHLNNAAYLRFAELARVNWFVRTNIWSFLRKKYKYNLVWTAVTLRFRREISAFETIEIHTRVIYWDKYNCYVEQKFVNPKKDNFVHCILYGQYTLTFKGKRVTPEVLENTIRNRGLLMVPWNLEGDLSTSHIDTWKDGDNNELYECDLPLTKSLEGWIEFLTQSSAESKANLT</sequence>
<evidence type="ECO:0000313" key="1">
    <source>
        <dbReference type="EMBL" id="ETO33685.1"/>
    </source>
</evidence>
<dbReference type="CDD" id="cd00586">
    <property type="entry name" value="4HBT"/>
    <property type="match status" value="1"/>
</dbReference>
<dbReference type="InterPro" id="IPR051490">
    <property type="entry name" value="THEM6_lcsJ_thioesterase"/>
</dbReference>
<gene>
    <name evidence="1" type="ORF">RFI_03415</name>
</gene>
<accession>X6P559</accession>
<comment type="caution">
    <text evidence="1">The sequence shown here is derived from an EMBL/GenBank/DDBJ whole genome shotgun (WGS) entry which is preliminary data.</text>
</comment>
<dbReference type="EMBL" id="ASPP01003198">
    <property type="protein sequence ID" value="ETO33685.1"/>
    <property type="molecule type" value="Genomic_DNA"/>
</dbReference>
<dbReference type="AlphaFoldDB" id="X6P559"/>
<dbReference type="PANTHER" id="PTHR12475">
    <property type="match status" value="1"/>
</dbReference>
<name>X6P559_RETFI</name>
<evidence type="ECO:0000313" key="2">
    <source>
        <dbReference type="Proteomes" id="UP000023152"/>
    </source>
</evidence>